<evidence type="ECO:0000256" key="1">
    <source>
        <dbReference type="SAM" id="Phobius"/>
    </source>
</evidence>
<reference evidence="2" key="1">
    <citation type="submission" date="2022-11" db="EMBL/GenBank/DDBJ databases">
        <title>Draft genome of Mycoplasma arginini isolated from fly.</title>
        <authorList>
            <person name="Severgnini M."/>
            <person name="Gioia G."/>
            <person name="Cremonesi P."/>
            <person name="Moroni P."/>
            <person name="Addis M.F."/>
            <person name="Castiglioni B."/>
        </authorList>
    </citation>
    <scope>NUCLEOTIDE SEQUENCE</scope>
    <source>
        <strain evidence="2">QMP CG1-1632</strain>
    </source>
</reference>
<dbReference type="AlphaFoldDB" id="A0AA43TWI7"/>
<keyword evidence="1" id="KW-1133">Transmembrane helix</keyword>
<sequence>MSLNLKGITIFPSSFFSKHKANLLLEAGNGNTISLLATISKNSCANETPLNSVLAFLPLEPKVNVLFFLSIFKEPKHFLSFGLSLILVSDNFKISDLVFSSTSPVKIVFCLTLSIIRLWAASWSIAFLASVALVIAAVSFSVADL</sequence>
<accession>A0AA43TWI7</accession>
<evidence type="ECO:0000313" key="2">
    <source>
        <dbReference type="EMBL" id="MDI3349868.1"/>
    </source>
</evidence>
<feature type="transmembrane region" description="Helical" evidence="1">
    <location>
        <begin position="125"/>
        <end position="143"/>
    </location>
</feature>
<comment type="caution">
    <text evidence="2">The sequence shown here is derived from an EMBL/GenBank/DDBJ whole genome shotgun (WGS) entry which is preliminary data.</text>
</comment>
<dbReference type="EMBL" id="JAPFAR010000148">
    <property type="protein sequence ID" value="MDI3349868.1"/>
    <property type="molecule type" value="Genomic_DNA"/>
</dbReference>
<dbReference type="Proteomes" id="UP001162175">
    <property type="component" value="Unassembled WGS sequence"/>
</dbReference>
<gene>
    <name evidence="2" type="ORF">DCBHLPFO_00392</name>
</gene>
<name>A0AA43TWI7_MYCAR</name>
<organism evidence="2 3">
    <name type="scientific">Mycoplasmopsis arginini</name>
    <name type="common">Mycoplasma arginini</name>
    <dbReference type="NCBI Taxonomy" id="2094"/>
    <lineage>
        <taxon>Bacteria</taxon>
        <taxon>Bacillati</taxon>
        <taxon>Mycoplasmatota</taxon>
        <taxon>Mycoplasmoidales</taxon>
        <taxon>Metamycoplasmataceae</taxon>
        <taxon>Mycoplasmopsis</taxon>
    </lineage>
</organism>
<proteinExistence type="predicted"/>
<evidence type="ECO:0000313" key="3">
    <source>
        <dbReference type="Proteomes" id="UP001162175"/>
    </source>
</evidence>
<keyword evidence="1" id="KW-0812">Transmembrane</keyword>
<protein>
    <submittedName>
        <fullName evidence="2">Uncharacterized protein</fullName>
    </submittedName>
</protein>
<keyword evidence="1" id="KW-0472">Membrane</keyword>